<dbReference type="AlphaFoldDB" id="A0A1F5LBT1"/>
<evidence type="ECO:0000256" key="1">
    <source>
        <dbReference type="ARBA" id="ARBA00000448"/>
    </source>
</evidence>
<dbReference type="Gene3D" id="3.40.50.1700">
    <property type="entry name" value="Glycoside hydrolase family 3 C-terminal domain"/>
    <property type="match status" value="1"/>
</dbReference>
<evidence type="ECO:0000259" key="12">
    <source>
        <dbReference type="PROSITE" id="PS51820"/>
    </source>
</evidence>
<dbReference type="PANTHER" id="PTHR42715:SF3">
    <property type="entry name" value="BETA-GLUCOSIDASE B-RELATED"/>
    <property type="match status" value="1"/>
</dbReference>
<dbReference type="GO" id="GO:0008422">
    <property type="term" value="F:beta-glucosidase activity"/>
    <property type="evidence" value="ECO:0007669"/>
    <property type="project" value="UniProtKB-EC"/>
</dbReference>
<dbReference type="InterPro" id="IPR001764">
    <property type="entry name" value="Glyco_hydro_3_N"/>
</dbReference>
<dbReference type="InterPro" id="IPR019800">
    <property type="entry name" value="Glyco_hydro_3_AS"/>
</dbReference>
<dbReference type="PRINTS" id="PR00133">
    <property type="entry name" value="GLHYDRLASE3"/>
</dbReference>
<keyword evidence="8 11" id="KW-0119">Carbohydrate metabolism</keyword>
<feature type="domain" description="PA14" evidence="12">
    <location>
        <begin position="405"/>
        <end position="556"/>
    </location>
</feature>
<comment type="pathway">
    <text evidence="2 11">Glycan metabolism; cellulose degradation.</text>
</comment>
<evidence type="ECO:0000256" key="4">
    <source>
        <dbReference type="ARBA" id="ARBA00012744"/>
    </source>
</evidence>
<keyword evidence="6" id="KW-0136">Cellulose degradation</keyword>
<dbReference type="UniPathway" id="UPA00696"/>
<keyword evidence="14" id="KW-1185">Reference proteome</keyword>
<dbReference type="EMBL" id="LXJU01000016">
    <property type="protein sequence ID" value="OGE50693.1"/>
    <property type="molecule type" value="Genomic_DNA"/>
</dbReference>
<dbReference type="STRING" id="1835702.A0A1F5LBT1"/>
<dbReference type="SUPFAM" id="SSF52279">
    <property type="entry name" value="Beta-D-glucan exohydrolase, C-terminal domain"/>
    <property type="match status" value="1"/>
</dbReference>
<dbReference type="FunFam" id="2.60.40.10:FF:000495">
    <property type="entry name" value="Periplasmic beta-glucosidase"/>
    <property type="match status" value="1"/>
</dbReference>
<sequence>MGSHAAMPDIGAILSQLTLEEKVSLLAGKNFWETVDIPEKGVHSVKVSDGPNGARGATFKNGPTAACFPASCLLAATWDVEAARNIGNALAEEAQSKGARALLAPTVCPHRHPLGGRNFESFSEDPLLAGKMAAQYISGLQEKGVAATIKHFAANEQETCRFTVDAHISERALREIYLKPFEIAIKEANPMAVMTSYNILNGHHADSSDFLLKDVLRGQWGWNGLVMSDWGGTNSTAESIQAGLDLEMPGPTKWRTAEAVLEGIKAGRVSEKTINDRARNVLEFVAKLRCFEDPTILEEKAINKPEHQRLIRSVGGQGLVLLKNDNEILPLNKERLANKKVALLGFAKDGLIHGGGSASVNAHYRVTPEEGLRAALGDAVEFEYAQGAHTFRQLPLMDKMVVDRDGHPGWTLDFFLSEEPTGEPSSSKHSDVPTYMPIFVKEAWGSAKATGRFTPKQSGRHYLGMSGLGRSKIVIDGKTVYEQKENCPDSMAFLLGGVKEPEVQWDFEAGKSYTMEVITLKPSKSGGIALLDGYLGFRFGFMTEEEHNRDLLSEAVEVAKRSDLAIVFTGHTPDWETEGQDQISFNLPSNGSQDRLVTSVSAANSNTIVVNCTGVAVGMPWLENVKAVVQAWFPGQEAGNAIADVLTGAVNPSGRLPVSFPRRLEDAPAHGNFPGEYIDGQLHVTYEEGVFVGYRHYDRSEEHRSQVLFPFGHGLSYTTFTHSNPRVTASDDAEEFKITIDVTNTGSRAGADVVQVYAGAKVASIEDPVKELVGFAKVHLAPRGSKTATIRFNARQLAHFSESSKRWELKQGEYEITIGRSVQDVIAKVTVSAAARSYEL</sequence>
<dbReference type="RefSeq" id="XP_022486139.1">
    <property type="nucleotide sequence ID" value="XM_022634083.1"/>
</dbReference>
<reference evidence="13 14" key="1">
    <citation type="journal article" date="2016" name="Sci. Rep.">
        <title>Penicillium arizonense, a new, genome sequenced fungal species, reveals a high chemical diversity in secreted metabolites.</title>
        <authorList>
            <person name="Grijseels S."/>
            <person name="Nielsen J.C."/>
            <person name="Randelovic M."/>
            <person name="Nielsen J."/>
            <person name="Nielsen K.F."/>
            <person name="Workman M."/>
            <person name="Frisvad J.C."/>
        </authorList>
    </citation>
    <scope>NUCLEOTIDE SEQUENCE [LARGE SCALE GENOMIC DNA]</scope>
    <source>
        <strain evidence="13 14">CBS 141311</strain>
    </source>
</reference>
<dbReference type="InterPro" id="IPR050288">
    <property type="entry name" value="Cellulose_deg_GH3"/>
</dbReference>
<dbReference type="Proteomes" id="UP000177622">
    <property type="component" value="Unassembled WGS sequence"/>
</dbReference>
<evidence type="ECO:0000313" key="14">
    <source>
        <dbReference type="Proteomes" id="UP000177622"/>
    </source>
</evidence>
<proteinExistence type="inferred from homology"/>
<dbReference type="InterPro" id="IPR013783">
    <property type="entry name" value="Ig-like_fold"/>
</dbReference>
<evidence type="ECO:0000256" key="7">
    <source>
        <dbReference type="ARBA" id="ARBA00023180"/>
    </source>
</evidence>
<evidence type="ECO:0000256" key="11">
    <source>
        <dbReference type="RuleBase" id="RU361161"/>
    </source>
</evidence>
<name>A0A1F5LBT1_PENAI</name>
<evidence type="ECO:0000256" key="5">
    <source>
        <dbReference type="ARBA" id="ARBA00022801"/>
    </source>
</evidence>
<evidence type="ECO:0000256" key="2">
    <source>
        <dbReference type="ARBA" id="ARBA00004987"/>
    </source>
</evidence>
<dbReference type="EC" id="3.2.1.21" evidence="4 11"/>
<dbReference type="Pfam" id="PF14310">
    <property type="entry name" value="Fn3-like"/>
    <property type="match status" value="1"/>
</dbReference>
<evidence type="ECO:0000313" key="13">
    <source>
        <dbReference type="EMBL" id="OGE50693.1"/>
    </source>
</evidence>
<keyword evidence="9 11" id="KW-0326">Glycosidase</keyword>
<dbReference type="Gene3D" id="2.60.40.10">
    <property type="entry name" value="Immunoglobulins"/>
    <property type="match status" value="1"/>
</dbReference>
<dbReference type="PANTHER" id="PTHR42715">
    <property type="entry name" value="BETA-GLUCOSIDASE"/>
    <property type="match status" value="1"/>
</dbReference>
<dbReference type="InterPro" id="IPR037524">
    <property type="entry name" value="PA14/GLEYA"/>
</dbReference>
<keyword evidence="5 11" id="KW-0378">Hydrolase</keyword>
<comment type="similarity">
    <text evidence="3 11">Belongs to the glycosyl hydrolase 3 family.</text>
</comment>
<dbReference type="GO" id="GO:0030245">
    <property type="term" value="P:cellulose catabolic process"/>
    <property type="evidence" value="ECO:0007669"/>
    <property type="project" value="UniProtKB-UniPathway"/>
</dbReference>
<comment type="caution">
    <text evidence="13">The sequence shown here is derived from an EMBL/GenBank/DDBJ whole genome shotgun (WGS) entry which is preliminary data.</text>
</comment>
<evidence type="ECO:0000256" key="9">
    <source>
        <dbReference type="ARBA" id="ARBA00023295"/>
    </source>
</evidence>
<organism evidence="13 14">
    <name type="scientific">Penicillium arizonense</name>
    <dbReference type="NCBI Taxonomy" id="1835702"/>
    <lineage>
        <taxon>Eukaryota</taxon>
        <taxon>Fungi</taxon>
        <taxon>Dikarya</taxon>
        <taxon>Ascomycota</taxon>
        <taxon>Pezizomycotina</taxon>
        <taxon>Eurotiomycetes</taxon>
        <taxon>Eurotiomycetidae</taxon>
        <taxon>Eurotiales</taxon>
        <taxon>Aspergillaceae</taxon>
        <taxon>Penicillium</taxon>
    </lineage>
</organism>
<accession>A0A1F5LBT1</accession>
<dbReference type="InterPro" id="IPR036881">
    <property type="entry name" value="Glyco_hydro_3_C_sf"/>
</dbReference>
<dbReference type="OrthoDB" id="47059at2759"/>
<dbReference type="Pfam" id="PF00933">
    <property type="entry name" value="Glyco_hydro_3"/>
    <property type="match status" value="1"/>
</dbReference>
<evidence type="ECO:0000256" key="3">
    <source>
        <dbReference type="ARBA" id="ARBA00005336"/>
    </source>
</evidence>
<protein>
    <recommendedName>
        <fullName evidence="4 11">beta-glucosidase</fullName>
        <ecNumber evidence="4 11">3.2.1.21</ecNumber>
    </recommendedName>
</protein>
<evidence type="ECO:0000256" key="6">
    <source>
        <dbReference type="ARBA" id="ARBA00023001"/>
    </source>
</evidence>
<dbReference type="SMART" id="SM01217">
    <property type="entry name" value="Fn3_like"/>
    <property type="match status" value="1"/>
</dbReference>
<comment type="catalytic activity">
    <reaction evidence="1 11">
        <text>Hydrolysis of terminal, non-reducing beta-D-glucosyl residues with release of beta-D-glucose.</text>
        <dbReference type="EC" id="3.2.1.21"/>
    </reaction>
</comment>
<gene>
    <name evidence="13" type="ORF">PENARI_c016G06527</name>
</gene>
<keyword evidence="7" id="KW-0325">Glycoprotein</keyword>
<dbReference type="InterPro" id="IPR026891">
    <property type="entry name" value="Fn3-like"/>
</dbReference>
<dbReference type="InterPro" id="IPR002772">
    <property type="entry name" value="Glyco_hydro_3_C"/>
</dbReference>
<dbReference type="PROSITE" id="PS00775">
    <property type="entry name" value="GLYCOSYL_HYDROL_F3"/>
    <property type="match status" value="1"/>
</dbReference>
<dbReference type="Pfam" id="PF01915">
    <property type="entry name" value="Glyco_hydro_3_C"/>
    <property type="match status" value="1"/>
</dbReference>
<keyword evidence="10 11" id="KW-0624">Polysaccharide degradation</keyword>
<dbReference type="InterPro" id="IPR017853">
    <property type="entry name" value="GH"/>
</dbReference>
<dbReference type="InterPro" id="IPR036962">
    <property type="entry name" value="Glyco_hydro_3_N_sf"/>
</dbReference>
<dbReference type="Gene3D" id="3.20.20.300">
    <property type="entry name" value="Glycoside hydrolase, family 3, N-terminal domain"/>
    <property type="match status" value="1"/>
</dbReference>
<dbReference type="PROSITE" id="PS51820">
    <property type="entry name" value="PA14"/>
    <property type="match status" value="1"/>
</dbReference>
<dbReference type="SUPFAM" id="SSF51445">
    <property type="entry name" value="(Trans)glycosidases"/>
    <property type="match status" value="1"/>
</dbReference>
<dbReference type="Gene3D" id="2.60.120.260">
    <property type="entry name" value="Galactose-binding domain-like"/>
    <property type="match status" value="1"/>
</dbReference>
<dbReference type="GeneID" id="34578817"/>
<evidence type="ECO:0000256" key="8">
    <source>
        <dbReference type="ARBA" id="ARBA00023277"/>
    </source>
</evidence>
<evidence type="ECO:0000256" key="10">
    <source>
        <dbReference type="ARBA" id="ARBA00023326"/>
    </source>
</evidence>